<organism evidence="1 2">
    <name type="scientific">Faecalibacillus faecis</name>
    <dbReference type="NCBI Taxonomy" id="1982628"/>
    <lineage>
        <taxon>Bacteria</taxon>
        <taxon>Bacillati</taxon>
        <taxon>Bacillota</taxon>
        <taxon>Erysipelotrichia</taxon>
        <taxon>Erysipelotrichales</taxon>
        <taxon>Coprobacillaceae</taxon>
        <taxon>Faecalibacillus</taxon>
    </lineage>
</organism>
<dbReference type="AlphaFoldDB" id="A0AAW4VX83"/>
<accession>A0AAW4VX83</accession>
<evidence type="ECO:0000313" key="2">
    <source>
        <dbReference type="Proteomes" id="UP001198439"/>
    </source>
</evidence>
<proteinExistence type="predicted"/>
<dbReference type="Proteomes" id="UP001198439">
    <property type="component" value="Unassembled WGS sequence"/>
</dbReference>
<feature type="non-terminal residue" evidence="1">
    <location>
        <position position="1"/>
    </location>
</feature>
<evidence type="ECO:0000313" key="1">
    <source>
        <dbReference type="EMBL" id="MCB8611665.1"/>
    </source>
</evidence>
<name>A0AAW4VX83_9FIRM</name>
<sequence length="69" mass="8577">KVYIYYKLEIFPSRKFQKISCKENGIKKFCLYTLKDIIPAREKIRLEREETRWHLNKASFRMIYFANLR</sequence>
<gene>
    <name evidence="1" type="ORF">LJD69_13820</name>
</gene>
<protein>
    <submittedName>
        <fullName evidence="1">Uncharacterized protein</fullName>
    </submittedName>
</protein>
<reference evidence="1" key="1">
    <citation type="submission" date="2021-10" db="EMBL/GenBank/DDBJ databases">
        <title>Collection of gut derived symbiotic bacterial strains cultured from healthy donors.</title>
        <authorList>
            <person name="Lin H."/>
            <person name="Littmann E."/>
            <person name="Kohout C."/>
            <person name="Pamer E.G."/>
        </authorList>
    </citation>
    <scope>NUCLEOTIDE SEQUENCE</scope>
    <source>
        <strain evidence="1">DFI.4.48</strain>
    </source>
</reference>
<dbReference type="RefSeq" id="WP_227280223.1">
    <property type="nucleotide sequence ID" value="NZ_JAJDKZ010000278.1"/>
</dbReference>
<dbReference type="EMBL" id="JAJDKZ010000278">
    <property type="protein sequence ID" value="MCB8611665.1"/>
    <property type="molecule type" value="Genomic_DNA"/>
</dbReference>
<comment type="caution">
    <text evidence="1">The sequence shown here is derived from an EMBL/GenBank/DDBJ whole genome shotgun (WGS) entry which is preliminary data.</text>
</comment>